<feature type="non-terminal residue" evidence="2">
    <location>
        <position position="1"/>
    </location>
</feature>
<dbReference type="AlphaFoldDB" id="A0A9N9VJ36"/>
<sequence>LKSLTLTGPPGGPGTALASLSPNDQARTKLWLATVVEALRLLPYVLIPIESTSYVTKNDHRPDGIEEASMLTEFMDGEYILQNEPRADGATMTNVLKETCDINFRFLMILRRITSNLRNIQKDTRVLTVGVMYCYLGSLS</sequence>
<dbReference type="EMBL" id="CABFNQ020000700">
    <property type="protein sequence ID" value="CAH0024830.1"/>
    <property type="molecule type" value="Genomic_DNA"/>
</dbReference>
<feature type="region of interest" description="Disordered" evidence="1">
    <location>
        <begin position="1"/>
        <end position="20"/>
    </location>
</feature>
<name>A0A9N9VJ36_9HYPO</name>
<evidence type="ECO:0000313" key="2">
    <source>
        <dbReference type="EMBL" id="CAH0024830.1"/>
    </source>
</evidence>
<evidence type="ECO:0000313" key="3">
    <source>
        <dbReference type="Proteomes" id="UP000696573"/>
    </source>
</evidence>
<accession>A0A9N9VJ36</accession>
<comment type="caution">
    <text evidence="2">The sequence shown here is derived from an EMBL/GenBank/DDBJ whole genome shotgun (WGS) entry which is preliminary data.</text>
</comment>
<proteinExistence type="predicted"/>
<protein>
    <submittedName>
        <fullName evidence="2">Uncharacterized protein</fullName>
    </submittedName>
</protein>
<feature type="non-terminal residue" evidence="2">
    <location>
        <position position="140"/>
    </location>
</feature>
<organism evidence="2 3">
    <name type="scientific">Clonostachys rhizophaga</name>
    <dbReference type="NCBI Taxonomy" id="160324"/>
    <lineage>
        <taxon>Eukaryota</taxon>
        <taxon>Fungi</taxon>
        <taxon>Dikarya</taxon>
        <taxon>Ascomycota</taxon>
        <taxon>Pezizomycotina</taxon>
        <taxon>Sordariomycetes</taxon>
        <taxon>Hypocreomycetidae</taxon>
        <taxon>Hypocreales</taxon>
        <taxon>Bionectriaceae</taxon>
        <taxon>Clonostachys</taxon>
    </lineage>
</organism>
<reference evidence="2" key="1">
    <citation type="submission" date="2021-10" db="EMBL/GenBank/DDBJ databases">
        <authorList>
            <person name="Piombo E."/>
        </authorList>
    </citation>
    <scope>NUCLEOTIDE SEQUENCE</scope>
</reference>
<dbReference type="Proteomes" id="UP000696573">
    <property type="component" value="Unassembled WGS sequence"/>
</dbReference>
<keyword evidence="3" id="KW-1185">Reference proteome</keyword>
<evidence type="ECO:0000256" key="1">
    <source>
        <dbReference type="SAM" id="MobiDB-lite"/>
    </source>
</evidence>
<gene>
    <name evidence="2" type="ORF">CRHIZ90672A_00012015</name>
</gene>
<dbReference type="OrthoDB" id="5419315at2759"/>